<dbReference type="InterPro" id="IPR002156">
    <property type="entry name" value="RNaseH_domain"/>
</dbReference>
<evidence type="ECO:0000259" key="1">
    <source>
        <dbReference type="Pfam" id="PF13456"/>
    </source>
</evidence>
<comment type="caution">
    <text evidence="2">The sequence shown here is derived from an EMBL/GenBank/DDBJ whole genome shotgun (WGS) entry which is preliminary data.</text>
</comment>
<proteinExistence type="predicted"/>
<dbReference type="InterPro" id="IPR044730">
    <property type="entry name" value="RNase_H-like_dom_plant"/>
</dbReference>
<reference evidence="2 3" key="1">
    <citation type="journal article" date="2020" name="IScience">
        <title>Genome Sequencing of the Endangered Kingdonia uniflora (Circaeasteraceae, Ranunculales) Reveals Potential Mechanisms of Evolutionary Specialization.</title>
        <authorList>
            <person name="Sun Y."/>
            <person name="Deng T."/>
            <person name="Zhang A."/>
            <person name="Moore M.J."/>
            <person name="Landis J.B."/>
            <person name="Lin N."/>
            <person name="Zhang H."/>
            <person name="Zhang X."/>
            <person name="Huang J."/>
            <person name="Zhang X."/>
            <person name="Sun H."/>
            <person name="Wang H."/>
        </authorList>
    </citation>
    <scope>NUCLEOTIDE SEQUENCE [LARGE SCALE GENOMIC DNA]</scope>
    <source>
        <strain evidence="2">TB1705</strain>
        <tissue evidence="2">Leaf</tissue>
    </source>
</reference>
<dbReference type="Gene3D" id="3.30.420.10">
    <property type="entry name" value="Ribonuclease H-like superfamily/Ribonuclease H"/>
    <property type="match status" value="1"/>
</dbReference>
<dbReference type="InterPro" id="IPR012337">
    <property type="entry name" value="RNaseH-like_sf"/>
</dbReference>
<name>A0A7J7NPG3_9MAGN</name>
<dbReference type="SUPFAM" id="SSF53098">
    <property type="entry name" value="Ribonuclease H-like"/>
    <property type="match status" value="1"/>
</dbReference>
<dbReference type="AlphaFoldDB" id="A0A7J7NPG3"/>
<dbReference type="PANTHER" id="PTHR47074:SF11">
    <property type="entry name" value="REVERSE TRANSCRIPTASE-LIKE PROTEIN"/>
    <property type="match status" value="1"/>
</dbReference>
<accession>A0A7J7NPG3</accession>
<evidence type="ECO:0000313" key="2">
    <source>
        <dbReference type="EMBL" id="KAF6169075.1"/>
    </source>
</evidence>
<dbReference type="CDD" id="cd06222">
    <property type="entry name" value="RNase_H_like"/>
    <property type="match status" value="1"/>
</dbReference>
<dbReference type="EMBL" id="JACGCM010000671">
    <property type="protein sequence ID" value="KAF6169075.1"/>
    <property type="molecule type" value="Genomic_DNA"/>
</dbReference>
<gene>
    <name evidence="2" type="ORF">GIB67_038572</name>
</gene>
<dbReference type="InterPro" id="IPR052929">
    <property type="entry name" value="RNase_H-like_EbsB-rel"/>
</dbReference>
<dbReference type="InterPro" id="IPR036397">
    <property type="entry name" value="RNaseH_sf"/>
</dbReference>
<feature type="domain" description="RNase H type-1" evidence="1">
    <location>
        <begin position="29"/>
        <end position="88"/>
    </location>
</feature>
<dbReference type="GO" id="GO:0004523">
    <property type="term" value="F:RNA-DNA hybrid ribonuclease activity"/>
    <property type="evidence" value="ECO:0007669"/>
    <property type="project" value="InterPro"/>
</dbReference>
<dbReference type="GO" id="GO:0003676">
    <property type="term" value="F:nucleic acid binding"/>
    <property type="evidence" value="ECO:0007669"/>
    <property type="project" value="InterPro"/>
</dbReference>
<protein>
    <recommendedName>
        <fullName evidence="1">RNase H type-1 domain-containing protein</fullName>
    </recommendedName>
</protein>
<evidence type="ECO:0000313" key="3">
    <source>
        <dbReference type="Proteomes" id="UP000541444"/>
    </source>
</evidence>
<dbReference type="Pfam" id="PF13456">
    <property type="entry name" value="RVT_3"/>
    <property type="match status" value="1"/>
</dbReference>
<sequence>MARRFTTAPRVRSCRWVLPWYEKIKASCDSSSLGNPGTGGLSDVFRDHEGIVLAASSKRIGNIASYMAECQAVVEALSEAKERGWSRI</sequence>
<dbReference type="PANTHER" id="PTHR47074">
    <property type="entry name" value="BNAC02G40300D PROTEIN"/>
    <property type="match status" value="1"/>
</dbReference>
<keyword evidence="3" id="KW-1185">Reference proteome</keyword>
<organism evidence="2 3">
    <name type="scientific">Kingdonia uniflora</name>
    <dbReference type="NCBI Taxonomy" id="39325"/>
    <lineage>
        <taxon>Eukaryota</taxon>
        <taxon>Viridiplantae</taxon>
        <taxon>Streptophyta</taxon>
        <taxon>Embryophyta</taxon>
        <taxon>Tracheophyta</taxon>
        <taxon>Spermatophyta</taxon>
        <taxon>Magnoliopsida</taxon>
        <taxon>Ranunculales</taxon>
        <taxon>Circaeasteraceae</taxon>
        <taxon>Kingdonia</taxon>
    </lineage>
</organism>
<dbReference type="Proteomes" id="UP000541444">
    <property type="component" value="Unassembled WGS sequence"/>
</dbReference>
<dbReference type="OrthoDB" id="1938131at2759"/>